<dbReference type="Pfam" id="PF08281">
    <property type="entry name" value="Sigma70_r4_2"/>
    <property type="match status" value="1"/>
</dbReference>
<dbReference type="InterPro" id="IPR000838">
    <property type="entry name" value="RNA_pol_sigma70_ECF_CS"/>
</dbReference>
<organism evidence="9 10">
    <name type="scientific">Promicromonospora aerolata</name>
    <dbReference type="NCBI Taxonomy" id="195749"/>
    <lineage>
        <taxon>Bacteria</taxon>
        <taxon>Bacillati</taxon>
        <taxon>Actinomycetota</taxon>
        <taxon>Actinomycetes</taxon>
        <taxon>Micrococcales</taxon>
        <taxon>Promicromonosporaceae</taxon>
        <taxon>Promicromonospora</taxon>
    </lineage>
</organism>
<evidence type="ECO:0000313" key="10">
    <source>
        <dbReference type="Proteomes" id="UP001597338"/>
    </source>
</evidence>
<dbReference type="Gene3D" id="1.10.10.10">
    <property type="entry name" value="Winged helix-like DNA-binding domain superfamily/Winged helix DNA-binding domain"/>
    <property type="match status" value="1"/>
</dbReference>
<keyword evidence="10" id="KW-1185">Reference proteome</keyword>
<proteinExistence type="inferred from homology"/>
<dbReference type="NCBIfam" id="TIGR02937">
    <property type="entry name" value="sigma70-ECF"/>
    <property type="match status" value="1"/>
</dbReference>
<dbReference type="InterPro" id="IPR013325">
    <property type="entry name" value="RNA_pol_sigma_r2"/>
</dbReference>
<evidence type="ECO:0000259" key="7">
    <source>
        <dbReference type="Pfam" id="PF04542"/>
    </source>
</evidence>
<comment type="similarity">
    <text evidence="1 6">Belongs to the sigma-70 factor family. ECF subfamily.</text>
</comment>
<dbReference type="PANTHER" id="PTHR43133">
    <property type="entry name" value="RNA POLYMERASE ECF-TYPE SIGMA FACTO"/>
    <property type="match status" value="1"/>
</dbReference>
<dbReference type="PANTHER" id="PTHR43133:SF25">
    <property type="entry name" value="RNA POLYMERASE SIGMA FACTOR RFAY-RELATED"/>
    <property type="match status" value="1"/>
</dbReference>
<dbReference type="CDD" id="cd06171">
    <property type="entry name" value="Sigma70_r4"/>
    <property type="match status" value="1"/>
</dbReference>
<evidence type="ECO:0000313" key="9">
    <source>
        <dbReference type="EMBL" id="MFD2024622.1"/>
    </source>
</evidence>
<reference evidence="10" key="1">
    <citation type="journal article" date="2019" name="Int. J. Syst. Evol. Microbiol.">
        <title>The Global Catalogue of Microorganisms (GCM) 10K type strain sequencing project: providing services to taxonomists for standard genome sequencing and annotation.</title>
        <authorList>
            <consortium name="The Broad Institute Genomics Platform"/>
            <consortium name="The Broad Institute Genome Sequencing Center for Infectious Disease"/>
            <person name="Wu L."/>
            <person name="Ma J."/>
        </authorList>
    </citation>
    <scope>NUCLEOTIDE SEQUENCE [LARGE SCALE GENOMIC DNA]</scope>
    <source>
        <strain evidence="10">CCM 7043</strain>
    </source>
</reference>
<dbReference type="InterPro" id="IPR013324">
    <property type="entry name" value="RNA_pol_sigma_r3/r4-like"/>
</dbReference>
<dbReference type="InterPro" id="IPR014284">
    <property type="entry name" value="RNA_pol_sigma-70_dom"/>
</dbReference>
<dbReference type="InterPro" id="IPR039425">
    <property type="entry name" value="RNA_pol_sigma-70-like"/>
</dbReference>
<keyword evidence="2 6" id="KW-0805">Transcription regulation</keyword>
<accession>A0ABW4V318</accession>
<gene>
    <name evidence="9" type="ORF">ACFSL2_03775</name>
</gene>
<dbReference type="EMBL" id="JBHUHF010000001">
    <property type="protein sequence ID" value="MFD2024622.1"/>
    <property type="molecule type" value="Genomic_DNA"/>
</dbReference>
<feature type="domain" description="RNA polymerase sigma-70 region 2" evidence="7">
    <location>
        <begin position="24"/>
        <end position="83"/>
    </location>
</feature>
<dbReference type="RefSeq" id="WP_377196559.1">
    <property type="nucleotide sequence ID" value="NZ_JBHUHF010000001.1"/>
</dbReference>
<evidence type="ECO:0000256" key="1">
    <source>
        <dbReference type="ARBA" id="ARBA00010641"/>
    </source>
</evidence>
<feature type="domain" description="RNA polymerase sigma factor 70 region 4 type 2" evidence="8">
    <location>
        <begin position="122"/>
        <end position="170"/>
    </location>
</feature>
<dbReference type="InterPro" id="IPR013249">
    <property type="entry name" value="RNA_pol_sigma70_r4_t2"/>
</dbReference>
<evidence type="ECO:0000259" key="8">
    <source>
        <dbReference type="Pfam" id="PF08281"/>
    </source>
</evidence>
<dbReference type="SUPFAM" id="SSF88659">
    <property type="entry name" value="Sigma3 and sigma4 domains of RNA polymerase sigma factors"/>
    <property type="match status" value="1"/>
</dbReference>
<dbReference type="Proteomes" id="UP001597338">
    <property type="component" value="Unassembled WGS sequence"/>
</dbReference>
<evidence type="ECO:0000256" key="3">
    <source>
        <dbReference type="ARBA" id="ARBA00023082"/>
    </source>
</evidence>
<sequence length="186" mass="20413">MPDADPGPDGPLSPFDKYVVPEIPVLYRVGLALTHQHADAEDLVQETLIRAYRAIDRFDGAHPRAWLLTIMRHTHLNRLRVRSAVLLADRDGVADGLDRVGPPVPAAEEVVVSELFEAATEKSLAALSDKHRRVVQLVDLGGLSYQEAADELGVPRGTVMSRLHRARARIRADLAKAGLAPRRKGM</sequence>
<comment type="caution">
    <text evidence="9">The sequence shown here is derived from an EMBL/GenBank/DDBJ whole genome shotgun (WGS) entry which is preliminary data.</text>
</comment>
<protein>
    <recommendedName>
        <fullName evidence="6">RNA polymerase sigma factor</fullName>
    </recommendedName>
</protein>
<dbReference type="InterPro" id="IPR007627">
    <property type="entry name" value="RNA_pol_sigma70_r2"/>
</dbReference>
<dbReference type="Gene3D" id="1.10.1740.10">
    <property type="match status" value="1"/>
</dbReference>
<dbReference type="SUPFAM" id="SSF88946">
    <property type="entry name" value="Sigma2 domain of RNA polymerase sigma factors"/>
    <property type="match status" value="1"/>
</dbReference>
<keyword evidence="3 6" id="KW-0731">Sigma factor</keyword>
<evidence type="ECO:0000256" key="2">
    <source>
        <dbReference type="ARBA" id="ARBA00023015"/>
    </source>
</evidence>
<evidence type="ECO:0000256" key="6">
    <source>
        <dbReference type="RuleBase" id="RU000716"/>
    </source>
</evidence>
<dbReference type="InterPro" id="IPR036388">
    <property type="entry name" value="WH-like_DNA-bd_sf"/>
</dbReference>
<evidence type="ECO:0000256" key="5">
    <source>
        <dbReference type="ARBA" id="ARBA00023163"/>
    </source>
</evidence>
<keyword evidence="5 6" id="KW-0804">Transcription</keyword>
<name>A0ABW4V318_9MICO</name>
<dbReference type="PROSITE" id="PS01063">
    <property type="entry name" value="SIGMA70_ECF"/>
    <property type="match status" value="1"/>
</dbReference>
<dbReference type="Pfam" id="PF04542">
    <property type="entry name" value="Sigma70_r2"/>
    <property type="match status" value="1"/>
</dbReference>
<keyword evidence="4 6" id="KW-0238">DNA-binding</keyword>
<evidence type="ECO:0000256" key="4">
    <source>
        <dbReference type="ARBA" id="ARBA00023125"/>
    </source>
</evidence>